<dbReference type="PIRSF" id="PIRSF015617">
    <property type="entry name" value="Adensltrnsf_CobA"/>
    <property type="match status" value="1"/>
</dbReference>
<dbReference type="STRING" id="206665.SAMN04488516_10549"/>
<dbReference type="PANTHER" id="PTHR46638:SF1">
    <property type="entry name" value="CORRINOID ADENOSYLTRANSFERASE"/>
    <property type="match status" value="1"/>
</dbReference>
<dbReference type="InterPro" id="IPR027417">
    <property type="entry name" value="P-loop_NTPase"/>
</dbReference>
<dbReference type="AlphaFoldDB" id="A0A1H0DK22"/>
<dbReference type="EC" id="2.5.1.17" evidence="3"/>
<dbReference type="UniPathway" id="UPA00148">
    <property type="reaction ID" value="UER00233"/>
</dbReference>
<dbReference type="EMBL" id="FNIN01000005">
    <property type="protein sequence ID" value="SDN70408.1"/>
    <property type="molecule type" value="Genomic_DNA"/>
</dbReference>
<evidence type="ECO:0000313" key="10">
    <source>
        <dbReference type="EMBL" id="SDN70408.1"/>
    </source>
</evidence>
<evidence type="ECO:0000256" key="5">
    <source>
        <dbReference type="ARBA" id="ARBA00031529"/>
    </source>
</evidence>
<dbReference type="SUPFAM" id="SSF52540">
    <property type="entry name" value="P-loop containing nucleoside triphosphate hydrolases"/>
    <property type="match status" value="1"/>
</dbReference>
<evidence type="ECO:0000256" key="6">
    <source>
        <dbReference type="ARBA" id="ARBA00033334"/>
    </source>
</evidence>
<evidence type="ECO:0000256" key="8">
    <source>
        <dbReference type="ARBA" id="ARBA00048555"/>
    </source>
</evidence>
<name>A0A1H0DK22_9BACT</name>
<evidence type="ECO:0000256" key="4">
    <source>
        <dbReference type="ARBA" id="ARBA00024929"/>
    </source>
</evidence>
<evidence type="ECO:0000256" key="1">
    <source>
        <dbReference type="ARBA" id="ARBA00005121"/>
    </source>
</evidence>
<dbReference type="Gene3D" id="3.40.50.300">
    <property type="entry name" value="P-loop containing nucleotide triphosphate hydrolases"/>
    <property type="match status" value="1"/>
</dbReference>
<comment type="similarity">
    <text evidence="2">Belongs to the Cob(I)alamin adenosyltransferase family.</text>
</comment>
<evidence type="ECO:0000313" key="11">
    <source>
        <dbReference type="Proteomes" id="UP000199602"/>
    </source>
</evidence>
<comment type="pathway">
    <text evidence="1">Cofactor biosynthesis; adenosylcobalamin biosynthesis; adenosylcobalamin from cob(II)yrinate a,c-diamide: step 2/7.</text>
</comment>
<proteinExistence type="inferred from homology"/>
<dbReference type="GO" id="GO:0008817">
    <property type="term" value="F:corrinoid adenosyltransferase activity"/>
    <property type="evidence" value="ECO:0007669"/>
    <property type="project" value="UniProtKB-EC"/>
</dbReference>
<dbReference type="OrthoDB" id="9810309at2"/>
<evidence type="ECO:0000256" key="7">
    <source>
        <dbReference type="ARBA" id="ARBA00033354"/>
    </source>
</evidence>
<dbReference type="Proteomes" id="UP000199602">
    <property type="component" value="Unassembled WGS sequence"/>
</dbReference>
<evidence type="ECO:0000256" key="3">
    <source>
        <dbReference type="ARBA" id="ARBA00012454"/>
    </source>
</evidence>
<protein>
    <recommendedName>
        <fullName evidence="3">corrinoid adenosyltransferase</fullName>
        <ecNumber evidence="3">2.5.1.17</ecNumber>
    </recommendedName>
    <alternativeName>
        <fullName evidence="5">Cob(II)alamin adenosyltransferase</fullName>
    </alternativeName>
    <alternativeName>
        <fullName evidence="7">Cob(II)yrinic acid a,c-diamide adenosyltransferase</fullName>
    </alternativeName>
    <alternativeName>
        <fullName evidence="6">Cobinamide/cobalamin adenosyltransferase</fullName>
    </alternativeName>
</protein>
<accession>A0A1H0DK22</accession>
<dbReference type="Pfam" id="PF02572">
    <property type="entry name" value="CobA_CobO_BtuR"/>
    <property type="match status" value="1"/>
</dbReference>
<comment type="catalytic activity">
    <reaction evidence="9">
        <text>2 cob(II)alamin + reduced [electron-transfer flavoprotein] + 2 ATP = 2 adenosylcob(III)alamin + 2 triphosphate + oxidized [electron-transfer flavoprotein] + 3 H(+)</text>
        <dbReference type="Rhea" id="RHEA:28671"/>
        <dbReference type="Rhea" id="RHEA-COMP:10685"/>
        <dbReference type="Rhea" id="RHEA-COMP:10686"/>
        <dbReference type="ChEBI" id="CHEBI:15378"/>
        <dbReference type="ChEBI" id="CHEBI:16304"/>
        <dbReference type="ChEBI" id="CHEBI:18036"/>
        <dbReference type="ChEBI" id="CHEBI:18408"/>
        <dbReference type="ChEBI" id="CHEBI:30616"/>
        <dbReference type="ChEBI" id="CHEBI:57692"/>
        <dbReference type="ChEBI" id="CHEBI:58307"/>
        <dbReference type="EC" id="2.5.1.17"/>
    </reaction>
</comment>
<keyword evidence="10" id="KW-0808">Transferase</keyword>
<gene>
    <name evidence="10" type="ORF">SAMN04488516_10549</name>
</gene>
<dbReference type="GO" id="GO:0005524">
    <property type="term" value="F:ATP binding"/>
    <property type="evidence" value="ECO:0007669"/>
    <property type="project" value="InterPro"/>
</dbReference>
<comment type="function">
    <text evidence="4">Required for both de novo synthesis of the corrin ring for the assimilation of exogenous corrinoids. Participates in the adenosylation of a variety of incomplete and complete corrinoids.</text>
</comment>
<organism evidence="10 11">
    <name type="scientific">Desulfonauticus submarinus</name>
    <dbReference type="NCBI Taxonomy" id="206665"/>
    <lineage>
        <taxon>Bacteria</taxon>
        <taxon>Pseudomonadati</taxon>
        <taxon>Thermodesulfobacteriota</taxon>
        <taxon>Desulfovibrionia</taxon>
        <taxon>Desulfovibrionales</taxon>
        <taxon>Desulfonauticaceae</taxon>
        <taxon>Desulfonauticus</taxon>
    </lineage>
</organism>
<reference evidence="10 11" key="1">
    <citation type="submission" date="2016-10" db="EMBL/GenBank/DDBJ databases">
        <authorList>
            <person name="de Groot N.N."/>
        </authorList>
    </citation>
    <scope>NUCLEOTIDE SEQUENCE [LARGE SCALE GENOMIC DNA]</scope>
    <source>
        <strain evidence="10 11">DSM 15269</strain>
    </source>
</reference>
<evidence type="ECO:0000256" key="9">
    <source>
        <dbReference type="ARBA" id="ARBA00048692"/>
    </source>
</evidence>
<dbReference type="RefSeq" id="WP_092065056.1">
    <property type="nucleotide sequence ID" value="NZ_FNIN01000005.1"/>
</dbReference>
<comment type="catalytic activity">
    <reaction evidence="8">
        <text>2 cob(II)yrinate a,c diamide + reduced [electron-transfer flavoprotein] + 2 ATP = 2 adenosylcob(III)yrinate a,c-diamide + 2 triphosphate + oxidized [electron-transfer flavoprotein] + 3 H(+)</text>
        <dbReference type="Rhea" id="RHEA:11528"/>
        <dbReference type="Rhea" id="RHEA-COMP:10685"/>
        <dbReference type="Rhea" id="RHEA-COMP:10686"/>
        <dbReference type="ChEBI" id="CHEBI:15378"/>
        <dbReference type="ChEBI" id="CHEBI:18036"/>
        <dbReference type="ChEBI" id="CHEBI:30616"/>
        <dbReference type="ChEBI" id="CHEBI:57692"/>
        <dbReference type="ChEBI" id="CHEBI:58307"/>
        <dbReference type="ChEBI" id="CHEBI:58503"/>
        <dbReference type="ChEBI" id="CHEBI:58537"/>
        <dbReference type="EC" id="2.5.1.17"/>
    </reaction>
</comment>
<sequence length="168" mass="18801">MILVYTGNGKGKTSAAVGQAIRAYGHGYKVAFSQFLKRDAQAGEQVVLRKLLDKNFLAGGIGFFRNNSNFDLHRKKALLTLDWIWTKIKSNFFLVVADEILYALGLKLLLEEEIKNTLFLAKDCGVHLVLTGRGLPKFIEQEADLISEIKEIKHPYSKGITANKGIEF</sequence>
<keyword evidence="11" id="KW-1185">Reference proteome</keyword>
<dbReference type="GO" id="GO:0009236">
    <property type="term" value="P:cobalamin biosynthetic process"/>
    <property type="evidence" value="ECO:0007669"/>
    <property type="project" value="UniProtKB-UniPathway"/>
</dbReference>
<dbReference type="InterPro" id="IPR003724">
    <property type="entry name" value="CblAdoTrfase_CobA"/>
</dbReference>
<dbReference type="PANTHER" id="PTHR46638">
    <property type="entry name" value="CORRINOID ADENOSYLTRANSFERASE"/>
    <property type="match status" value="1"/>
</dbReference>
<evidence type="ECO:0000256" key="2">
    <source>
        <dbReference type="ARBA" id="ARBA00007487"/>
    </source>
</evidence>